<evidence type="ECO:0000313" key="4">
    <source>
        <dbReference type="Proteomes" id="UP000324832"/>
    </source>
</evidence>
<protein>
    <submittedName>
        <fullName evidence="3">Uncharacterized protein</fullName>
    </submittedName>
</protein>
<feature type="compositionally biased region" description="Basic and acidic residues" evidence="2">
    <location>
        <begin position="542"/>
        <end position="555"/>
    </location>
</feature>
<feature type="non-terminal residue" evidence="3">
    <location>
        <position position="573"/>
    </location>
</feature>
<feature type="non-terminal residue" evidence="3">
    <location>
        <position position="1"/>
    </location>
</feature>
<feature type="coiled-coil region" evidence="1">
    <location>
        <begin position="6"/>
        <end position="164"/>
    </location>
</feature>
<dbReference type="Proteomes" id="UP000324832">
    <property type="component" value="Unassembled WGS sequence"/>
</dbReference>
<reference evidence="3 4" key="1">
    <citation type="submission" date="2017-07" db="EMBL/GenBank/DDBJ databases">
        <authorList>
            <person name="Talla V."/>
            <person name="Backstrom N."/>
        </authorList>
    </citation>
    <scope>NUCLEOTIDE SEQUENCE [LARGE SCALE GENOMIC DNA]</scope>
</reference>
<feature type="region of interest" description="Disordered" evidence="2">
    <location>
        <begin position="534"/>
        <end position="573"/>
    </location>
</feature>
<gene>
    <name evidence="3" type="ORF">LSINAPIS_LOCUS13430</name>
</gene>
<evidence type="ECO:0000256" key="1">
    <source>
        <dbReference type="SAM" id="Coils"/>
    </source>
</evidence>
<dbReference type="AlphaFoldDB" id="A0A5E4QZD0"/>
<accession>A0A5E4QZD0</accession>
<keyword evidence="1" id="KW-0175">Coiled coil</keyword>
<proteinExistence type="predicted"/>
<evidence type="ECO:0000256" key="2">
    <source>
        <dbReference type="SAM" id="MobiDB-lite"/>
    </source>
</evidence>
<organism evidence="3 4">
    <name type="scientific">Leptidea sinapis</name>
    <dbReference type="NCBI Taxonomy" id="189913"/>
    <lineage>
        <taxon>Eukaryota</taxon>
        <taxon>Metazoa</taxon>
        <taxon>Ecdysozoa</taxon>
        <taxon>Arthropoda</taxon>
        <taxon>Hexapoda</taxon>
        <taxon>Insecta</taxon>
        <taxon>Pterygota</taxon>
        <taxon>Neoptera</taxon>
        <taxon>Endopterygota</taxon>
        <taxon>Lepidoptera</taxon>
        <taxon>Glossata</taxon>
        <taxon>Ditrysia</taxon>
        <taxon>Papilionoidea</taxon>
        <taxon>Pieridae</taxon>
        <taxon>Dismorphiinae</taxon>
        <taxon>Leptidea</taxon>
    </lineage>
</organism>
<dbReference type="EMBL" id="FZQP02006771">
    <property type="protein sequence ID" value="VVD03432.1"/>
    <property type="molecule type" value="Genomic_DNA"/>
</dbReference>
<name>A0A5E4QZD0_9NEOP</name>
<sequence>SLQLRHEELTCEVSELNCKNSDLRKQLQSIEHYKSQNNKARLEELEKELKEEKSKSSALRNRLTRSDGQVKIGEERALNLEASLNQARSQMRQLERTVQQLQEQNQKIQMDFDIELNKLTESIKENTSHLEDIADAREKLQSEKEDLEKRLEELSQTYNESVNNYKCELKNKVTELIEIEHKYSEIVDEKKRLEGIIESQCAQLVETELKYNDKMKILQDNETRLSYYQEIEKEYNILKSKLETANSEIEQYKERFMEQSESVKEIENKFKESHIFVVKLRSEIKSKDDYIAALENKQSLLEKQIQESDSKMVNYEEQLSSLKDHILKLQERLDENENIQDLKIKVNEQSSKIYDITQQNEELVMSIKEKDTELQNKQKELSSYENDVQRRDNLIQILTKKEEEQANIIKLLKNKLDTMSENLNNQLDEKNSEIQTLITALEKRKGQISQLEKIILALEDQIQEDKAQKHKDSERIDLLERKLEQIEDYPASYSNVNTTPSENIDSLFKILEDELGNSFEHQYKIKRNLESNVMQKPNNYSDDIKVSSERKESNFKLKQQYHVQPKSIPKRNT</sequence>
<feature type="coiled-coil region" evidence="1">
    <location>
        <begin position="228"/>
        <end position="482"/>
    </location>
</feature>
<keyword evidence="4" id="KW-1185">Reference proteome</keyword>
<evidence type="ECO:0000313" key="3">
    <source>
        <dbReference type="EMBL" id="VVD03432.1"/>
    </source>
</evidence>